<sequence>MFGVNDDMALNYQRILVAVNKSAGADSALEKAVATAKRNHARLDLLRVIDVNSLQFKAGGQAMINGQQIYEIEQSNEEFLFQLQDRLIDEEGLDPKQVFVHLRFGNPKTVILDDFQPEYHNDLLVLGGTEMNLFKRMMAGSVSSYVPRAAQCDVLITKK</sequence>
<dbReference type="STRING" id="449659.IV66_GL001705"/>
<dbReference type="AlphaFoldDB" id="A0A0R2LJZ8"/>
<proteinExistence type="inferred from homology"/>
<gene>
    <name evidence="3" type="ORF">IV66_GL001705</name>
</gene>
<evidence type="ECO:0000256" key="1">
    <source>
        <dbReference type="ARBA" id="ARBA00008791"/>
    </source>
</evidence>
<reference evidence="3 4" key="1">
    <citation type="journal article" date="2015" name="Genome Announc.">
        <title>Expanding the biotechnology potential of lactobacilli through comparative genomics of 213 strains and associated genera.</title>
        <authorList>
            <person name="Sun Z."/>
            <person name="Harris H.M."/>
            <person name="McCann A."/>
            <person name="Guo C."/>
            <person name="Argimon S."/>
            <person name="Zhang W."/>
            <person name="Yang X."/>
            <person name="Jeffery I.B."/>
            <person name="Cooney J.C."/>
            <person name="Kagawa T.F."/>
            <person name="Liu W."/>
            <person name="Song Y."/>
            <person name="Salvetti E."/>
            <person name="Wrobel A."/>
            <person name="Rasinkangas P."/>
            <person name="Parkhill J."/>
            <person name="Rea M.C."/>
            <person name="O'Sullivan O."/>
            <person name="Ritari J."/>
            <person name="Douillard F.P."/>
            <person name="Paul Ross R."/>
            <person name="Yang R."/>
            <person name="Briner A.E."/>
            <person name="Felis G.E."/>
            <person name="de Vos W.M."/>
            <person name="Barrangou R."/>
            <person name="Klaenhammer T.R."/>
            <person name="Caufield P.W."/>
            <person name="Cui Y."/>
            <person name="Zhang H."/>
            <person name="O'Toole P.W."/>
        </authorList>
    </citation>
    <scope>NUCLEOTIDE SEQUENCE [LARGE SCALE GENOMIC DNA]</scope>
    <source>
        <strain evidence="3 4">NBRC 103219</strain>
    </source>
</reference>
<dbReference type="PRINTS" id="PR01438">
    <property type="entry name" value="UNVRSLSTRESS"/>
</dbReference>
<evidence type="ECO:0000313" key="4">
    <source>
        <dbReference type="Proteomes" id="UP000051886"/>
    </source>
</evidence>
<dbReference type="Pfam" id="PF00582">
    <property type="entry name" value="Usp"/>
    <property type="match status" value="1"/>
</dbReference>
<feature type="domain" description="UspA" evidence="2">
    <location>
        <begin position="12"/>
        <end position="158"/>
    </location>
</feature>
<protein>
    <submittedName>
        <fullName evidence="3">Universal stress protein</fullName>
    </submittedName>
</protein>
<dbReference type="CDD" id="cd00293">
    <property type="entry name" value="USP-like"/>
    <property type="match status" value="1"/>
</dbReference>
<keyword evidence="4" id="KW-1185">Reference proteome</keyword>
<dbReference type="Proteomes" id="UP000051886">
    <property type="component" value="Unassembled WGS sequence"/>
</dbReference>
<evidence type="ECO:0000313" key="3">
    <source>
        <dbReference type="EMBL" id="KRO02037.1"/>
    </source>
</evidence>
<organism evidence="3 4">
    <name type="scientific">Ligilactobacillus pobuzihii</name>
    <dbReference type="NCBI Taxonomy" id="449659"/>
    <lineage>
        <taxon>Bacteria</taxon>
        <taxon>Bacillati</taxon>
        <taxon>Bacillota</taxon>
        <taxon>Bacilli</taxon>
        <taxon>Lactobacillales</taxon>
        <taxon>Lactobacillaceae</taxon>
        <taxon>Ligilactobacillus</taxon>
    </lineage>
</organism>
<name>A0A0R2LJZ8_9LACO</name>
<comment type="similarity">
    <text evidence="1">Belongs to the universal stress protein A family.</text>
</comment>
<dbReference type="PANTHER" id="PTHR46268:SF6">
    <property type="entry name" value="UNIVERSAL STRESS PROTEIN UP12"/>
    <property type="match status" value="1"/>
</dbReference>
<dbReference type="PATRIC" id="fig|449659.4.peg.1741"/>
<dbReference type="SUPFAM" id="SSF52402">
    <property type="entry name" value="Adenine nucleotide alpha hydrolases-like"/>
    <property type="match status" value="1"/>
</dbReference>
<dbReference type="PANTHER" id="PTHR46268">
    <property type="entry name" value="STRESS RESPONSE PROTEIN NHAX"/>
    <property type="match status" value="1"/>
</dbReference>
<evidence type="ECO:0000259" key="2">
    <source>
        <dbReference type="Pfam" id="PF00582"/>
    </source>
</evidence>
<comment type="caution">
    <text evidence="3">The sequence shown here is derived from an EMBL/GenBank/DDBJ whole genome shotgun (WGS) entry which is preliminary data.</text>
</comment>
<dbReference type="EMBL" id="JQCN01000004">
    <property type="protein sequence ID" value="KRO02037.1"/>
    <property type="molecule type" value="Genomic_DNA"/>
</dbReference>
<dbReference type="InterPro" id="IPR006016">
    <property type="entry name" value="UspA"/>
</dbReference>
<accession>A0A0R2LJZ8</accession>
<dbReference type="InterPro" id="IPR014729">
    <property type="entry name" value="Rossmann-like_a/b/a_fold"/>
</dbReference>
<dbReference type="Gene3D" id="3.40.50.620">
    <property type="entry name" value="HUPs"/>
    <property type="match status" value="1"/>
</dbReference>
<dbReference type="InterPro" id="IPR006015">
    <property type="entry name" value="Universal_stress_UspA"/>
</dbReference>